<comment type="caution">
    <text evidence="11">The sequence shown here is derived from an EMBL/GenBank/DDBJ whole genome shotgun (WGS) entry which is preliminary data.</text>
</comment>
<name>A0ABU6QPM8_9FABA</name>
<evidence type="ECO:0000256" key="7">
    <source>
        <dbReference type="ARBA" id="ARBA00023004"/>
    </source>
</evidence>
<keyword evidence="12" id="KW-1185">Reference proteome</keyword>
<dbReference type="Proteomes" id="UP001341840">
    <property type="component" value="Unassembled WGS sequence"/>
</dbReference>
<reference evidence="11 12" key="1">
    <citation type="journal article" date="2023" name="Plants (Basel)">
        <title>Bridging the Gap: Combining Genomics and Transcriptomics Approaches to Understand Stylosanthes scabra, an Orphan Legume from the Brazilian Caatinga.</title>
        <authorList>
            <person name="Ferreira-Neto J.R.C."/>
            <person name="da Silva M.D."/>
            <person name="Binneck E."/>
            <person name="de Melo N.F."/>
            <person name="da Silva R.H."/>
            <person name="de Melo A.L.T.M."/>
            <person name="Pandolfi V."/>
            <person name="Bustamante F.O."/>
            <person name="Brasileiro-Vidal A.C."/>
            <person name="Benko-Iseppon A.M."/>
        </authorList>
    </citation>
    <scope>NUCLEOTIDE SEQUENCE [LARGE SCALE GENOMIC DNA]</scope>
    <source>
        <tissue evidence="11">Leaves</tissue>
    </source>
</reference>
<dbReference type="Gene3D" id="1.10.630.10">
    <property type="entry name" value="Cytochrome P450"/>
    <property type="match status" value="1"/>
</dbReference>
<evidence type="ECO:0000256" key="6">
    <source>
        <dbReference type="ARBA" id="ARBA00023002"/>
    </source>
</evidence>
<comment type="subcellular location">
    <subcellularLocation>
        <location evidence="2">Membrane</location>
    </subcellularLocation>
</comment>
<dbReference type="InterPro" id="IPR036396">
    <property type="entry name" value="Cyt_P450_sf"/>
</dbReference>
<evidence type="ECO:0000256" key="1">
    <source>
        <dbReference type="ARBA" id="ARBA00001971"/>
    </source>
</evidence>
<comment type="cofactor">
    <cofactor evidence="1">
        <name>heme</name>
        <dbReference type="ChEBI" id="CHEBI:30413"/>
    </cofactor>
</comment>
<keyword evidence="6" id="KW-0560">Oxidoreductase</keyword>
<evidence type="ECO:0000256" key="2">
    <source>
        <dbReference type="ARBA" id="ARBA00004370"/>
    </source>
</evidence>
<evidence type="ECO:0000256" key="10">
    <source>
        <dbReference type="SAM" id="MobiDB-lite"/>
    </source>
</evidence>
<dbReference type="PANTHER" id="PTHR47943">
    <property type="entry name" value="CYTOCHROME P450 93A3-LIKE"/>
    <property type="match status" value="1"/>
</dbReference>
<keyword evidence="5" id="KW-0479">Metal-binding</keyword>
<evidence type="ECO:0000256" key="3">
    <source>
        <dbReference type="ARBA" id="ARBA00010617"/>
    </source>
</evidence>
<keyword evidence="4" id="KW-0349">Heme</keyword>
<evidence type="ECO:0000256" key="8">
    <source>
        <dbReference type="ARBA" id="ARBA00023033"/>
    </source>
</evidence>
<keyword evidence="8" id="KW-0503">Monooxygenase</keyword>
<evidence type="ECO:0000256" key="5">
    <source>
        <dbReference type="ARBA" id="ARBA00022723"/>
    </source>
</evidence>
<evidence type="ECO:0000256" key="9">
    <source>
        <dbReference type="ARBA" id="ARBA00023136"/>
    </source>
</evidence>
<keyword evidence="7" id="KW-0408">Iron</keyword>
<dbReference type="PRINTS" id="PR00463">
    <property type="entry name" value="EP450I"/>
</dbReference>
<evidence type="ECO:0000256" key="4">
    <source>
        <dbReference type="ARBA" id="ARBA00022617"/>
    </source>
</evidence>
<dbReference type="Gene3D" id="3.30.470.20">
    <property type="entry name" value="ATP-grasp fold, B domain"/>
    <property type="match status" value="1"/>
</dbReference>
<comment type="similarity">
    <text evidence="3">Belongs to the cytochrome P450 family.</text>
</comment>
<gene>
    <name evidence="11" type="ORF">PIB30_073897</name>
</gene>
<sequence>MNPHFCRGSLRQPQPPSRPLHGHRCSLRCCSLFITHHGEIESIATSVRRRSIRRPPLELSAGFVAWRRMPEEGKEGIEEGKEREDMRYQIKIPLGDSVVLHSKGFLQGFKGIPHPYDKTKTEVIHDALKVLRLQKGPKFCLLGTGEEEEEREGAFVVKRRKQLRVKAEKVAKEKLVAKPLVADSSAKSHELSLAYERYSLQKLEPPLVLQEFVNHVVSSPEIVKEFLKTHESTFSNHLTLSAIDYITYGSKGMVFAPYGSYWKFLKKLCMSELLGGRTLDRFLPLRREETLRFLKALQKKGEARESVDISGELITLTNNVISRMTMSVRCCEEGANSDDTEKIREMVKEVMELAGKLNNISDFIWLFKNWNLQGMNKRLKKVRERFDSMMERIIREHELVRKEKKEKGDNNGGGKVRDLLDILLEIHEDNQIIDEIQFTMENIKAFILELFISGTDTSATTIEWALAELINNPHVMKKARQEIDSVTANNKLIQESDVANLPYLQAIIKEILRLHPVVPLFNRQSTETSIICGYKIASKTTLFTNLWSMGRDPKIWKNPLEFRPERFIDEERQLLDLRGKIFNYCHLGLEEECVLGLH</sequence>
<dbReference type="InterPro" id="IPR002401">
    <property type="entry name" value="Cyt_P450_E_grp-I"/>
</dbReference>
<organism evidence="11 12">
    <name type="scientific">Stylosanthes scabra</name>
    <dbReference type="NCBI Taxonomy" id="79078"/>
    <lineage>
        <taxon>Eukaryota</taxon>
        <taxon>Viridiplantae</taxon>
        <taxon>Streptophyta</taxon>
        <taxon>Embryophyta</taxon>
        <taxon>Tracheophyta</taxon>
        <taxon>Spermatophyta</taxon>
        <taxon>Magnoliopsida</taxon>
        <taxon>eudicotyledons</taxon>
        <taxon>Gunneridae</taxon>
        <taxon>Pentapetalae</taxon>
        <taxon>rosids</taxon>
        <taxon>fabids</taxon>
        <taxon>Fabales</taxon>
        <taxon>Fabaceae</taxon>
        <taxon>Papilionoideae</taxon>
        <taxon>50 kb inversion clade</taxon>
        <taxon>dalbergioids sensu lato</taxon>
        <taxon>Dalbergieae</taxon>
        <taxon>Pterocarpus clade</taxon>
        <taxon>Stylosanthes</taxon>
    </lineage>
</organism>
<evidence type="ECO:0000313" key="12">
    <source>
        <dbReference type="Proteomes" id="UP001341840"/>
    </source>
</evidence>
<dbReference type="Pfam" id="PF00067">
    <property type="entry name" value="p450"/>
    <property type="match status" value="1"/>
</dbReference>
<dbReference type="PRINTS" id="PR00385">
    <property type="entry name" value="P450"/>
</dbReference>
<dbReference type="InterPro" id="IPR001128">
    <property type="entry name" value="Cyt_P450"/>
</dbReference>
<dbReference type="EMBL" id="JASCZI010000906">
    <property type="protein sequence ID" value="MED6113767.1"/>
    <property type="molecule type" value="Genomic_DNA"/>
</dbReference>
<proteinExistence type="inferred from homology"/>
<evidence type="ECO:0000313" key="11">
    <source>
        <dbReference type="EMBL" id="MED6113767.1"/>
    </source>
</evidence>
<dbReference type="PANTHER" id="PTHR47943:SF8">
    <property type="entry name" value="CYTOCHROME P450"/>
    <property type="match status" value="1"/>
</dbReference>
<dbReference type="SUPFAM" id="SSF48264">
    <property type="entry name" value="Cytochrome P450"/>
    <property type="match status" value="1"/>
</dbReference>
<feature type="region of interest" description="Disordered" evidence="10">
    <location>
        <begin position="1"/>
        <end position="22"/>
    </location>
</feature>
<protein>
    <submittedName>
        <fullName evidence="11">Uncharacterized protein</fullName>
    </submittedName>
</protein>
<accession>A0ABU6QPM8</accession>
<keyword evidence="9" id="KW-0472">Membrane</keyword>